<keyword evidence="4" id="KW-0274">FAD</keyword>
<dbReference type="OrthoDB" id="269227at2759"/>
<organism evidence="8 9">
    <name type="scientific">Polarella glacialis</name>
    <name type="common">Dinoflagellate</name>
    <dbReference type="NCBI Taxonomy" id="89957"/>
    <lineage>
        <taxon>Eukaryota</taxon>
        <taxon>Sar</taxon>
        <taxon>Alveolata</taxon>
        <taxon>Dinophyceae</taxon>
        <taxon>Suessiales</taxon>
        <taxon>Suessiaceae</taxon>
        <taxon>Polarella</taxon>
    </lineage>
</organism>
<gene>
    <name evidence="8" type="ORF">PGLA1383_LOCUS31341</name>
</gene>
<evidence type="ECO:0000256" key="1">
    <source>
        <dbReference type="ARBA" id="ARBA00001974"/>
    </source>
</evidence>
<comment type="cofactor">
    <cofactor evidence="1">
        <name>FAD</name>
        <dbReference type="ChEBI" id="CHEBI:57692"/>
    </cofactor>
</comment>
<comment type="caution">
    <text evidence="8">The sequence shown here is derived from an EMBL/GenBank/DDBJ whole genome shotgun (WGS) entry which is preliminary data.</text>
</comment>
<dbReference type="PROSITE" id="PS00624">
    <property type="entry name" value="GMC_OXRED_2"/>
    <property type="match status" value="1"/>
</dbReference>
<dbReference type="EMBL" id="CAJNNV010025275">
    <property type="protein sequence ID" value="CAE8613580.1"/>
    <property type="molecule type" value="Genomic_DNA"/>
</dbReference>
<feature type="non-terminal residue" evidence="8">
    <location>
        <position position="972"/>
    </location>
</feature>
<dbReference type="PANTHER" id="PTHR11552">
    <property type="entry name" value="GLUCOSE-METHANOL-CHOLINE GMC OXIDOREDUCTASE"/>
    <property type="match status" value="1"/>
</dbReference>
<feature type="region of interest" description="Disordered" evidence="6">
    <location>
        <begin position="622"/>
        <end position="667"/>
    </location>
</feature>
<dbReference type="GO" id="GO:0050660">
    <property type="term" value="F:flavin adenine dinucleotide binding"/>
    <property type="evidence" value="ECO:0007669"/>
    <property type="project" value="InterPro"/>
</dbReference>
<dbReference type="AlphaFoldDB" id="A0A813FLC6"/>
<dbReference type="InterPro" id="IPR000172">
    <property type="entry name" value="GMC_OxRdtase_N"/>
</dbReference>
<dbReference type="Gene3D" id="3.50.50.60">
    <property type="entry name" value="FAD/NAD(P)-binding domain"/>
    <property type="match status" value="1"/>
</dbReference>
<reference evidence="8" key="1">
    <citation type="submission" date="2021-02" db="EMBL/GenBank/DDBJ databases">
        <authorList>
            <person name="Dougan E. K."/>
            <person name="Rhodes N."/>
            <person name="Thang M."/>
            <person name="Chan C."/>
        </authorList>
    </citation>
    <scope>NUCLEOTIDE SEQUENCE</scope>
</reference>
<dbReference type="PANTHER" id="PTHR11552:SF147">
    <property type="entry name" value="CHOLINE DEHYDROGENASE, MITOCHONDRIAL"/>
    <property type="match status" value="1"/>
</dbReference>
<feature type="compositionally biased region" description="Polar residues" evidence="6">
    <location>
        <begin position="629"/>
        <end position="641"/>
    </location>
</feature>
<dbReference type="Pfam" id="PF00732">
    <property type="entry name" value="GMC_oxred_N"/>
    <property type="match status" value="1"/>
</dbReference>
<evidence type="ECO:0000256" key="4">
    <source>
        <dbReference type="ARBA" id="ARBA00022827"/>
    </source>
</evidence>
<dbReference type="Proteomes" id="UP000654075">
    <property type="component" value="Unassembled WGS sequence"/>
</dbReference>
<feature type="compositionally biased region" description="Basic and acidic residues" evidence="6">
    <location>
        <begin position="650"/>
        <end position="667"/>
    </location>
</feature>
<comment type="similarity">
    <text evidence="2">Belongs to the GMC oxidoreductase family.</text>
</comment>
<evidence type="ECO:0000256" key="5">
    <source>
        <dbReference type="SAM" id="Coils"/>
    </source>
</evidence>
<feature type="domain" description="Glucose-methanol-choline oxidoreductase N-terminal" evidence="7">
    <location>
        <begin position="181"/>
        <end position="195"/>
    </location>
</feature>
<name>A0A813FLC6_POLGL</name>
<dbReference type="InterPro" id="IPR012132">
    <property type="entry name" value="GMC_OxRdtase"/>
</dbReference>
<evidence type="ECO:0000313" key="9">
    <source>
        <dbReference type="Proteomes" id="UP000654075"/>
    </source>
</evidence>
<keyword evidence="3" id="KW-0285">Flavoprotein</keyword>
<proteinExistence type="inferred from homology"/>
<keyword evidence="9" id="KW-1185">Reference proteome</keyword>
<sequence>MLYVRGDPRNFDFWAQELGCEGWAFKDVLPFFKKSEDYLGSSTSCSEGPDSHHGKGGCLKVTHMKDGQFATKDISQKIVDSCQAAGMSKNDDYNGPTQEGASLPQITVNEAVRCDAASAFLFQNGALQRPNLTVATGQMVTRVIFQGTTAIGVAFRPDSKTVPSKPEQIVRARREVILSAGAVCTPWLLQLSGVGRAEHLTEHKIPVVADLPGVGQNLQDHLFYAILVDMKPGCSSGFVPSKLLHLARTLMEYSLLGKEIASFPYISAMSFSRSGLPPEHHGNDLQLHVVPFVFKDPKQLEKNMGIKPEDMPDPSETPDEGLTIFPTLILPRSSGSISLRSADPGDYPVIQPSYLTDPVDMAILTEGYRLVERVVASPPLAEVCAGIHPDSMIPHAPGSDEYVKEHIRKGSITVYHPAGTAKMGCSLDPTAVVDTSLRVRGLFGLRVADASIMPKIISGNTNAPSIMIGTVGVLRPTEHTCFNIHMKEATYKTLHGEEKVIITEVYIGILELLAAMRERNLRGLEKSALSRERESKERVAELKSLRWENPRLLKENTELHRRVLDDSCGHRNQRKQWADRITAADGEIAHVQLLQQLGVSRGAEMRRSAELLRSQVSEMRRLDAGVADNSGSRPRPSSITIRGQAPPRLPEADDGSRRAQVQDEEELQRSSRRVLELSVELGLERRRRVEQAEELRDAEARERAAAAELSRLACYDDSLEEGSALASGQATSARAEESQLASQSDFLERACEALRARRERLASELAVETQESSSWERQALELRQQIAAARHSVASMEHAGANGLEGGLVGASDWHALEATWLREQQNLGVQSAALVEAKEQLQRRLEAARRSAAEKSQEAVAQLRNLQEKLALERTSRPADELGHLQERLESSARLTAEHRARSADLSARLAAVRTHEAAQQRLLQTRAEEAGTSRLAAESGAEEASTLDARLQDLEVAVLGARGEASELQA</sequence>
<keyword evidence="5" id="KW-0175">Coiled coil</keyword>
<evidence type="ECO:0000313" key="8">
    <source>
        <dbReference type="EMBL" id="CAE8613580.1"/>
    </source>
</evidence>
<dbReference type="GO" id="GO:0016614">
    <property type="term" value="F:oxidoreductase activity, acting on CH-OH group of donors"/>
    <property type="evidence" value="ECO:0007669"/>
    <property type="project" value="InterPro"/>
</dbReference>
<evidence type="ECO:0000259" key="7">
    <source>
        <dbReference type="PROSITE" id="PS00624"/>
    </source>
</evidence>
<feature type="coiled-coil region" evidence="5">
    <location>
        <begin position="744"/>
        <end position="771"/>
    </location>
</feature>
<feature type="coiled-coil region" evidence="5">
    <location>
        <begin position="832"/>
        <end position="874"/>
    </location>
</feature>
<dbReference type="SUPFAM" id="SSF51905">
    <property type="entry name" value="FAD/NAD(P)-binding domain"/>
    <property type="match status" value="1"/>
</dbReference>
<evidence type="ECO:0000256" key="2">
    <source>
        <dbReference type="ARBA" id="ARBA00010790"/>
    </source>
</evidence>
<dbReference type="SUPFAM" id="SSF54373">
    <property type="entry name" value="FAD-linked reductases, C-terminal domain"/>
    <property type="match status" value="1"/>
</dbReference>
<dbReference type="InterPro" id="IPR007867">
    <property type="entry name" value="GMC_OxRtase_C"/>
</dbReference>
<evidence type="ECO:0000256" key="3">
    <source>
        <dbReference type="ARBA" id="ARBA00022630"/>
    </source>
</evidence>
<dbReference type="InterPro" id="IPR036188">
    <property type="entry name" value="FAD/NAD-bd_sf"/>
</dbReference>
<protein>
    <recommendedName>
        <fullName evidence="7">Glucose-methanol-choline oxidoreductase N-terminal domain-containing protein</fullName>
    </recommendedName>
</protein>
<dbReference type="Pfam" id="PF05199">
    <property type="entry name" value="GMC_oxred_C"/>
    <property type="match status" value="1"/>
</dbReference>
<accession>A0A813FLC6</accession>
<evidence type="ECO:0000256" key="6">
    <source>
        <dbReference type="SAM" id="MobiDB-lite"/>
    </source>
</evidence>
<dbReference type="Gene3D" id="3.30.560.10">
    <property type="entry name" value="Glucose Oxidase, domain 3"/>
    <property type="match status" value="1"/>
</dbReference>